<feature type="transmembrane region" description="Helical" evidence="1">
    <location>
        <begin position="94"/>
        <end position="123"/>
    </location>
</feature>
<dbReference type="PANTHER" id="PTHR41983:SF2">
    <property type="entry name" value="SHORT-CHAIN FATTY ACID TRANSPORTER-RELATED"/>
    <property type="match status" value="1"/>
</dbReference>
<keyword evidence="1" id="KW-1133">Transmembrane helix</keyword>
<keyword evidence="1" id="KW-0812">Transmembrane</keyword>
<keyword evidence="3" id="KW-1185">Reference proteome</keyword>
<feature type="transmembrane region" description="Helical" evidence="1">
    <location>
        <begin position="135"/>
        <end position="161"/>
    </location>
</feature>
<dbReference type="Pfam" id="PF02667">
    <property type="entry name" value="SCFA_trans"/>
    <property type="match status" value="1"/>
</dbReference>
<dbReference type="InterPro" id="IPR006160">
    <property type="entry name" value="SCFA_transpt_AtoE"/>
</dbReference>
<organism evidence="2 3">
    <name type="scientific">Vreelandella olivaria</name>
    <dbReference type="NCBI Taxonomy" id="390919"/>
    <lineage>
        <taxon>Bacteria</taxon>
        <taxon>Pseudomonadati</taxon>
        <taxon>Pseudomonadota</taxon>
        <taxon>Gammaproteobacteria</taxon>
        <taxon>Oceanospirillales</taxon>
        <taxon>Halomonadaceae</taxon>
        <taxon>Vreelandella</taxon>
    </lineage>
</organism>
<evidence type="ECO:0008006" key="4">
    <source>
        <dbReference type="Google" id="ProtNLM"/>
    </source>
</evidence>
<protein>
    <recommendedName>
        <fullName evidence="4">Short-chain fatty acid transporter</fullName>
    </recommendedName>
</protein>
<reference evidence="3" key="1">
    <citation type="journal article" date="2019" name="Microbiol. Resour. Announc.">
        <title>Complete Genome Sequence of Halomonas olivaria, a Moderately Halophilic Bacterium Isolated from Olive Processing Effluents, Obtained by Nanopore Sequencing.</title>
        <authorList>
            <person name="Nagata S."/>
            <person name="Ii K.M."/>
            <person name="Tsukimi T."/>
            <person name="Miura M.C."/>
            <person name="Galipon J."/>
            <person name="Arakawa K."/>
        </authorList>
    </citation>
    <scope>NUCLEOTIDE SEQUENCE [LARGE SCALE GENOMIC DNA]</scope>
    <source>
        <strain evidence="3">TYRC17</strain>
    </source>
</reference>
<evidence type="ECO:0000313" key="3">
    <source>
        <dbReference type="Proteomes" id="UP000289555"/>
    </source>
</evidence>
<dbReference type="Proteomes" id="UP000289555">
    <property type="component" value="Chromosome"/>
</dbReference>
<gene>
    <name evidence="2" type="ORF">HORIV_71550</name>
</gene>
<name>A0ABN5X626_9GAMM</name>
<feature type="transmembrane region" description="Helical" evidence="1">
    <location>
        <begin position="20"/>
        <end position="40"/>
    </location>
</feature>
<feature type="transmembrane region" description="Helical" evidence="1">
    <location>
        <begin position="52"/>
        <end position="74"/>
    </location>
</feature>
<evidence type="ECO:0000313" key="2">
    <source>
        <dbReference type="EMBL" id="BBI54734.1"/>
    </source>
</evidence>
<dbReference type="PANTHER" id="PTHR41983">
    <property type="entry name" value="SHORT-CHAIN FATTY ACID TRANSPORTER-RELATED"/>
    <property type="match status" value="1"/>
</dbReference>
<proteinExistence type="predicted"/>
<keyword evidence="1" id="KW-0472">Membrane</keyword>
<evidence type="ECO:0000256" key="1">
    <source>
        <dbReference type="SAM" id="Phobius"/>
    </source>
</evidence>
<sequence length="186" mass="19985">MNALANFFTRLVNRYMPDPLVIAIFLTILTMMLAVLIQGTSPLNAVRYWGDGFWNLLAFSMQMTVILLAGYILAKTPLIDGALNQIATRVKTPFVAIVVATLVGGIGSWLNWGFGLVIGGIVAQKLALNVKGLHYPLVIAAAYSGFALYGIGLSGSVPLLIATEGHFLQDAIGLIPLSDTIFPLFF</sequence>
<dbReference type="EMBL" id="AP019416">
    <property type="protein sequence ID" value="BBI54734.1"/>
    <property type="molecule type" value="Genomic_DNA"/>
</dbReference>
<accession>A0ABN5X626</accession>